<reference evidence="2" key="1">
    <citation type="submission" date="2018-04" db="EMBL/GenBank/DDBJ databases">
        <authorList>
            <person name="Cornet L."/>
        </authorList>
    </citation>
    <scope>NUCLEOTIDE SEQUENCE [LARGE SCALE GENOMIC DNA]</scope>
</reference>
<gene>
    <name evidence="1" type="ORF">DCF25_13630</name>
</gene>
<reference evidence="1 2" key="2">
    <citation type="submission" date="2018-06" db="EMBL/GenBank/DDBJ databases">
        <title>Metagenomic assembly of (sub)arctic Cyanobacteria and their associated microbiome from non-axenic cultures.</title>
        <authorList>
            <person name="Baurain D."/>
        </authorList>
    </citation>
    <scope>NUCLEOTIDE SEQUENCE [LARGE SCALE GENOMIC DNA]</scope>
    <source>
        <strain evidence="1">ULC129bin1</strain>
    </source>
</reference>
<dbReference type="EMBL" id="QBMC01000093">
    <property type="protein sequence ID" value="PZO15371.1"/>
    <property type="molecule type" value="Genomic_DNA"/>
</dbReference>
<comment type="caution">
    <text evidence="1">The sequence shown here is derived from an EMBL/GenBank/DDBJ whole genome shotgun (WGS) entry which is preliminary data.</text>
</comment>
<accession>A0A2W4VSU4</accession>
<evidence type="ECO:0000313" key="1">
    <source>
        <dbReference type="EMBL" id="PZO15371.1"/>
    </source>
</evidence>
<proteinExistence type="predicted"/>
<name>A0A2W4VSU4_9CYAN</name>
<evidence type="ECO:0000313" key="2">
    <source>
        <dbReference type="Proteomes" id="UP000249354"/>
    </source>
</evidence>
<protein>
    <submittedName>
        <fullName evidence="1">Uncharacterized protein</fullName>
    </submittedName>
</protein>
<dbReference type="AlphaFoldDB" id="A0A2W4VSU4"/>
<sequence length="113" mass="12204">MSAKRFSPIYQFQHKTLGQLVRIVLQDDSNGLCQISSEVASDLNDPMTQTRAQIFEPLSQQLSAALEAAIGKGRQAGTGQPNTKVSPFLPKETIASKQLVAGFPCWVNLSGSL</sequence>
<organism evidence="1 2">
    <name type="scientific">Leptolyngbya foveolarum</name>
    <dbReference type="NCBI Taxonomy" id="47253"/>
    <lineage>
        <taxon>Bacteria</taxon>
        <taxon>Bacillati</taxon>
        <taxon>Cyanobacteriota</taxon>
        <taxon>Cyanophyceae</taxon>
        <taxon>Leptolyngbyales</taxon>
        <taxon>Leptolyngbyaceae</taxon>
        <taxon>Leptolyngbya group</taxon>
        <taxon>Leptolyngbya</taxon>
    </lineage>
</organism>
<dbReference type="Proteomes" id="UP000249354">
    <property type="component" value="Unassembled WGS sequence"/>
</dbReference>